<protein>
    <recommendedName>
        <fullName evidence="14">Kinesin light chain</fullName>
    </recommendedName>
</protein>
<dbReference type="GeneID" id="5891696"/>
<feature type="compositionally biased region" description="Low complexity" evidence="11">
    <location>
        <begin position="418"/>
        <end position="433"/>
    </location>
</feature>
<keyword evidence="3" id="KW-0963">Cytoplasm</keyword>
<dbReference type="Gene3D" id="1.25.40.10">
    <property type="entry name" value="Tetratricopeptide repeat domain"/>
    <property type="match status" value="1"/>
</dbReference>
<dbReference type="KEGG" id="mbr:MONBRDRAFT_32673"/>
<feature type="compositionally biased region" description="Polar residues" evidence="11">
    <location>
        <begin position="38"/>
        <end position="47"/>
    </location>
</feature>
<dbReference type="GO" id="GO:0005874">
    <property type="term" value="C:microtubule"/>
    <property type="evidence" value="ECO:0007669"/>
    <property type="project" value="UniProtKB-KW"/>
</dbReference>
<dbReference type="SMART" id="SM00028">
    <property type="entry name" value="TPR"/>
    <property type="match status" value="5"/>
</dbReference>
<evidence type="ECO:0000256" key="5">
    <source>
        <dbReference type="ARBA" id="ARBA00022737"/>
    </source>
</evidence>
<sequence>MQHNAELQEENERLHYELDDIKSQHVLMEKHGLEDTHSNSTNDNQQMETEDALQPLPTSSEPETQEDNSAVAGVYEIPQRLKTLHNLVIQYASQGRYEVAVPLCKQALEDLEKASGREHPDVATMLNILALVYRDQHKFKEAGVLLQEALDIRERTLGPDHPAVAATLNNLAVLYGKRGKFKDALPLCQRALKIREKVLGEDHPDVAKQLNNLALLCQNQGQYDQVELYYERALNIYRKTLGPDDPNVAKTLNNLASAYLKQGKYSKAEALYRQVLEAAHEKEFGPLDEGSDSRDKAAYLLGEAPPDDPSTKVDDNYGGWHKAAKVDSPTVTTTLKNLCALYRRQGKHEAAEHLENCALRFRKKALDAVNNSKAAQLLGPEAVADQANGGSLPNSPAAAGPSDKRRSGRLFSLRKNSRASSSSIKGPAKSSGR</sequence>
<dbReference type="GO" id="GO:0005871">
    <property type="term" value="C:kinesin complex"/>
    <property type="evidence" value="ECO:0007669"/>
    <property type="project" value="InterPro"/>
</dbReference>
<dbReference type="FunFam" id="1.25.40.10:FF:000003">
    <property type="entry name" value="kinesin light chain isoform X1"/>
    <property type="match status" value="1"/>
</dbReference>
<keyword evidence="13" id="KW-1185">Reference proteome</keyword>
<proteinExistence type="inferred from homology"/>
<keyword evidence="8" id="KW-0505">Motor protein</keyword>
<evidence type="ECO:0000313" key="12">
    <source>
        <dbReference type="EMBL" id="EDQ88732.1"/>
    </source>
</evidence>
<dbReference type="InterPro" id="IPR019734">
    <property type="entry name" value="TPR_rpt"/>
</dbReference>
<dbReference type="EMBL" id="CH991553">
    <property type="protein sequence ID" value="EDQ88732.1"/>
    <property type="molecule type" value="Genomic_DNA"/>
</dbReference>
<evidence type="ECO:0000256" key="11">
    <source>
        <dbReference type="SAM" id="MobiDB-lite"/>
    </source>
</evidence>
<dbReference type="GO" id="GO:0019894">
    <property type="term" value="F:kinesin binding"/>
    <property type="evidence" value="ECO:0000318"/>
    <property type="project" value="GO_Central"/>
</dbReference>
<evidence type="ECO:0000256" key="6">
    <source>
        <dbReference type="ARBA" id="ARBA00022803"/>
    </source>
</evidence>
<dbReference type="Proteomes" id="UP000001357">
    <property type="component" value="Unassembled WGS sequence"/>
</dbReference>
<feature type="region of interest" description="Disordered" evidence="11">
    <location>
        <begin position="25"/>
        <end position="68"/>
    </location>
</feature>
<dbReference type="AlphaFoldDB" id="A9V120"/>
<evidence type="ECO:0000256" key="3">
    <source>
        <dbReference type="ARBA" id="ARBA00022490"/>
    </source>
</evidence>
<dbReference type="InterPro" id="IPR002151">
    <property type="entry name" value="Kinesin_light"/>
</dbReference>
<keyword evidence="9" id="KW-0206">Cytoskeleton</keyword>
<dbReference type="STRING" id="81824.A9V120"/>
<feature type="compositionally biased region" description="Basic and acidic residues" evidence="11">
    <location>
        <begin position="10"/>
        <end position="20"/>
    </location>
</feature>
<comment type="similarity">
    <text evidence="2">Belongs to the kinesin light chain family.</text>
</comment>
<feature type="repeat" description="TPR" evidence="10">
    <location>
        <begin position="249"/>
        <end position="282"/>
    </location>
</feature>
<dbReference type="Pfam" id="PF13424">
    <property type="entry name" value="TPR_12"/>
    <property type="match status" value="2"/>
</dbReference>
<accession>A9V120</accession>
<organism evidence="12 13">
    <name type="scientific">Monosiga brevicollis</name>
    <name type="common">Choanoflagellate</name>
    <dbReference type="NCBI Taxonomy" id="81824"/>
    <lineage>
        <taxon>Eukaryota</taxon>
        <taxon>Choanoflagellata</taxon>
        <taxon>Craspedida</taxon>
        <taxon>Salpingoecidae</taxon>
        <taxon>Monosiga</taxon>
    </lineage>
</organism>
<gene>
    <name evidence="12" type="ORF">MONBRDRAFT_32673</name>
</gene>
<dbReference type="PROSITE" id="PS50005">
    <property type="entry name" value="TPR"/>
    <property type="match status" value="2"/>
</dbReference>
<evidence type="ECO:0000256" key="2">
    <source>
        <dbReference type="ARBA" id="ARBA00009622"/>
    </source>
</evidence>
<dbReference type="PANTHER" id="PTHR45783">
    <property type="entry name" value="KINESIN LIGHT CHAIN"/>
    <property type="match status" value="1"/>
</dbReference>
<evidence type="ECO:0000256" key="8">
    <source>
        <dbReference type="ARBA" id="ARBA00023175"/>
    </source>
</evidence>
<evidence type="ECO:0000256" key="7">
    <source>
        <dbReference type="ARBA" id="ARBA00023054"/>
    </source>
</evidence>
<name>A9V120_MONBE</name>
<evidence type="ECO:0000256" key="4">
    <source>
        <dbReference type="ARBA" id="ARBA00022701"/>
    </source>
</evidence>
<dbReference type="eggNOG" id="KOG1840">
    <property type="taxonomic scope" value="Eukaryota"/>
</dbReference>
<dbReference type="InParanoid" id="A9V120"/>
<dbReference type="RefSeq" id="XP_001746345.1">
    <property type="nucleotide sequence ID" value="XM_001746293.1"/>
</dbReference>
<reference evidence="12 13" key="1">
    <citation type="journal article" date="2008" name="Nature">
        <title>The genome of the choanoflagellate Monosiga brevicollis and the origin of metazoans.</title>
        <authorList>
            <consortium name="JGI Sequencing"/>
            <person name="King N."/>
            <person name="Westbrook M.J."/>
            <person name="Young S.L."/>
            <person name="Kuo A."/>
            <person name="Abedin M."/>
            <person name="Chapman J."/>
            <person name="Fairclough S."/>
            <person name="Hellsten U."/>
            <person name="Isogai Y."/>
            <person name="Letunic I."/>
            <person name="Marr M."/>
            <person name="Pincus D."/>
            <person name="Putnam N."/>
            <person name="Rokas A."/>
            <person name="Wright K.J."/>
            <person name="Zuzow R."/>
            <person name="Dirks W."/>
            <person name="Good M."/>
            <person name="Goodstein D."/>
            <person name="Lemons D."/>
            <person name="Li W."/>
            <person name="Lyons J.B."/>
            <person name="Morris A."/>
            <person name="Nichols S."/>
            <person name="Richter D.J."/>
            <person name="Salamov A."/>
            <person name="Bork P."/>
            <person name="Lim W.A."/>
            <person name="Manning G."/>
            <person name="Miller W.T."/>
            <person name="McGinnis W."/>
            <person name="Shapiro H."/>
            <person name="Tjian R."/>
            <person name="Grigoriev I.V."/>
            <person name="Rokhsar D."/>
        </authorList>
    </citation>
    <scope>NUCLEOTIDE SEQUENCE [LARGE SCALE GENOMIC DNA]</scope>
    <source>
        <strain evidence="13">MX1 / ATCC 50154</strain>
    </source>
</reference>
<dbReference type="GO" id="GO:0005737">
    <property type="term" value="C:cytoplasm"/>
    <property type="evidence" value="ECO:0000318"/>
    <property type="project" value="GO_Central"/>
</dbReference>
<comment type="subcellular location">
    <subcellularLocation>
        <location evidence="1">Cytoplasm</location>
        <location evidence="1">Cytoskeleton</location>
    </subcellularLocation>
</comment>
<dbReference type="FunCoup" id="A9V120">
    <property type="interactions" value="806"/>
</dbReference>
<keyword evidence="6 10" id="KW-0802">TPR repeat</keyword>
<feature type="region of interest" description="Disordered" evidence="11">
    <location>
        <begin position="1"/>
        <end position="20"/>
    </location>
</feature>
<evidence type="ECO:0000256" key="10">
    <source>
        <dbReference type="PROSITE-ProRule" id="PRU00339"/>
    </source>
</evidence>
<dbReference type="PANTHER" id="PTHR45783:SF3">
    <property type="entry name" value="KINESIN LIGHT CHAIN"/>
    <property type="match status" value="1"/>
</dbReference>
<evidence type="ECO:0008006" key="14">
    <source>
        <dbReference type="Google" id="ProtNLM"/>
    </source>
</evidence>
<keyword evidence="5" id="KW-0677">Repeat</keyword>
<dbReference type="GO" id="GO:0007018">
    <property type="term" value="P:microtubule-based movement"/>
    <property type="evidence" value="ECO:0000318"/>
    <property type="project" value="GO_Central"/>
</dbReference>
<feature type="region of interest" description="Disordered" evidence="11">
    <location>
        <begin position="385"/>
        <end position="433"/>
    </location>
</feature>
<evidence type="ECO:0000313" key="13">
    <source>
        <dbReference type="Proteomes" id="UP000001357"/>
    </source>
</evidence>
<dbReference type="SUPFAM" id="SSF48452">
    <property type="entry name" value="TPR-like"/>
    <property type="match status" value="2"/>
</dbReference>
<evidence type="ECO:0000256" key="9">
    <source>
        <dbReference type="ARBA" id="ARBA00023212"/>
    </source>
</evidence>
<dbReference type="PRINTS" id="PR00381">
    <property type="entry name" value="KINESINLIGHT"/>
</dbReference>
<evidence type="ECO:0000256" key="1">
    <source>
        <dbReference type="ARBA" id="ARBA00004245"/>
    </source>
</evidence>
<feature type="compositionally biased region" description="Basic and acidic residues" evidence="11">
    <location>
        <begin position="25"/>
        <end position="37"/>
    </location>
</feature>
<keyword evidence="7" id="KW-0175">Coiled coil</keyword>
<feature type="repeat" description="TPR" evidence="10">
    <location>
        <begin position="165"/>
        <end position="198"/>
    </location>
</feature>
<keyword evidence="4" id="KW-0493">Microtubule</keyword>
<dbReference type="InterPro" id="IPR011990">
    <property type="entry name" value="TPR-like_helical_dom_sf"/>
</dbReference>